<evidence type="ECO:0000256" key="6">
    <source>
        <dbReference type="RuleBase" id="RU003943"/>
    </source>
</evidence>
<reference evidence="9" key="1">
    <citation type="submission" date="2016-09" db="EMBL/GenBank/DDBJ databases">
        <authorList>
            <person name="Strepis N."/>
        </authorList>
    </citation>
    <scope>NUCLEOTIDE SEQUENCE [LARGE SCALE GENOMIC DNA]</scope>
</reference>
<accession>A0A1M4RWA0</accession>
<evidence type="ECO:0000256" key="4">
    <source>
        <dbReference type="ARBA" id="ARBA00022989"/>
    </source>
</evidence>
<comment type="similarity">
    <text evidence="2 6">Belongs to the ABC-3 integral membrane protein family.</text>
</comment>
<dbReference type="Pfam" id="PF00950">
    <property type="entry name" value="ABC-3"/>
    <property type="match status" value="1"/>
</dbReference>
<dbReference type="OrthoDB" id="3260923at2"/>
<feature type="transmembrane region" description="Helical" evidence="7">
    <location>
        <begin position="12"/>
        <end position="31"/>
    </location>
</feature>
<dbReference type="Gene3D" id="1.10.3470.10">
    <property type="entry name" value="ABC transporter involved in vitamin B12 uptake, BtuC"/>
    <property type="match status" value="1"/>
</dbReference>
<dbReference type="RefSeq" id="WP_073327423.1">
    <property type="nucleotide sequence ID" value="NZ_FQTT01000001.1"/>
</dbReference>
<evidence type="ECO:0000256" key="5">
    <source>
        <dbReference type="ARBA" id="ARBA00023136"/>
    </source>
</evidence>
<dbReference type="PANTHER" id="PTHR30477:SF21">
    <property type="entry name" value="ABC-3 PROTEIN"/>
    <property type="match status" value="1"/>
</dbReference>
<organism evidence="8 9">
    <name type="scientific">Actinomyces glycerinitolerans</name>
    <dbReference type="NCBI Taxonomy" id="1892869"/>
    <lineage>
        <taxon>Bacteria</taxon>
        <taxon>Bacillati</taxon>
        <taxon>Actinomycetota</taxon>
        <taxon>Actinomycetes</taxon>
        <taxon>Actinomycetales</taxon>
        <taxon>Actinomycetaceae</taxon>
        <taxon>Actinomyces</taxon>
    </lineage>
</organism>
<dbReference type="GO" id="GO:0055085">
    <property type="term" value="P:transmembrane transport"/>
    <property type="evidence" value="ECO:0007669"/>
    <property type="project" value="InterPro"/>
</dbReference>
<keyword evidence="6" id="KW-0813">Transport</keyword>
<keyword evidence="4 7" id="KW-1133">Transmembrane helix</keyword>
<feature type="transmembrane region" description="Helical" evidence="7">
    <location>
        <begin position="235"/>
        <end position="256"/>
    </location>
</feature>
<keyword evidence="5 7" id="KW-0472">Membrane</keyword>
<dbReference type="InterPro" id="IPR037294">
    <property type="entry name" value="ABC_BtuC-like"/>
</dbReference>
<keyword evidence="3 6" id="KW-0812">Transmembrane</keyword>
<comment type="subcellular location">
    <subcellularLocation>
        <location evidence="6">Cell membrane</location>
        <topology evidence="6">Multi-pass membrane protein</topology>
    </subcellularLocation>
    <subcellularLocation>
        <location evidence="1">Membrane</location>
        <topology evidence="1">Multi-pass membrane protein</topology>
    </subcellularLocation>
</comment>
<keyword evidence="9" id="KW-1185">Reference proteome</keyword>
<evidence type="ECO:0000256" key="1">
    <source>
        <dbReference type="ARBA" id="ARBA00004141"/>
    </source>
</evidence>
<dbReference type="InterPro" id="IPR001626">
    <property type="entry name" value="ABC_TroCD"/>
</dbReference>
<evidence type="ECO:0000313" key="8">
    <source>
        <dbReference type="EMBL" id="SHE24199.1"/>
    </source>
</evidence>
<evidence type="ECO:0000256" key="2">
    <source>
        <dbReference type="ARBA" id="ARBA00008034"/>
    </source>
</evidence>
<dbReference type="STRING" id="1892869.ACGLYG10_0399"/>
<dbReference type="EMBL" id="FQTT01000001">
    <property type="protein sequence ID" value="SHE24199.1"/>
    <property type="molecule type" value="Genomic_DNA"/>
</dbReference>
<proteinExistence type="inferred from homology"/>
<protein>
    <recommendedName>
        <fullName evidence="10">Abc-3</fullName>
    </recommendedName>
</protein>
<feature type="transmembrane region" description="Helical" evidence="7">
    <location>
        <begin position="105"/>
        <end position="128"/>
    </location>
</feature>
<name>A0A1M4RWA0_9ACTO</name>
<dbReference type="GO" id="GO:0043190">
    <property type="term" value="C:ATP-binding cassette (ABC) transporter complex"/>
    <property type="evidence" value="ECO:0007669"/>
    <property type="project" value="InterPro"/>
</dbReference>
<evidence type="ECO:0008006" key="10">
    <source>
        <dbReference type="Google" id="ProtNLM"/>
    </source>
</evidence>
<feature type="transmembrane region" description="Helical" evidence="7">
    <location>
        <begin position="43"/>
        <end position="63"/>
    </location>
</feature>
<feature type="transmembrane region" description="Helical" evidence="7">
    <location>
        <begin position="148"/>
        <end position="167"/>
    </location>
</feature>
<dbReference type="SUPFAM" id="SSF81345">
    <property type="entry name" value="ABC transporter involved in vitamin B12 uptake, BtuC"/>
    <property type="match status" value="1"/>
</dbReference>
<feature type="transmembrane region" description="Helical" evidence="7">
    <location>
        <begin position="188"/>
        <end position="205"/>
    </location>
</feature>
<dbReference type="PANTHER" id="PTHR30477">
    <property type="entry name" value="ABC-TRANSPORTER METAL-BINDING PROTEIN"/>
    <property type="match status" value="1"/>
</dbReference>
<feature type="transmembrane region" description="Helical" evidence="7">
    <location>
        <begin position="75"/>
        <end position="93"/>
    </location>
</feature>
<evidence type="ECO:0000313" key="9">
    <source>
        <dbReference type="Proteomes" id="UP000184291"/>
    </source>
</evidence>
<feature type="transmembrane region" description="Helical" evidence="7">
    <location>
        <begin position="262"/>
        <end position="280"/>
    </location>
</feature>
<dbReference type="Proteomes" id="UP000184291">
    <property type="component" value="Unassembled WGS sequence"/>
</dbReference>
<dbReference type="AlphaFoldDB" id="A0A1M4RWA0"/>
<gene>
    <name evidence="8" type="ORF">ACGLYG10_0399</name>
</gene>
<sequence>MSLTPQLLVLPLVETVVVGVLAGVIGALAVLDRRVFFTESVTHATFPGAVAGVVAASGLGGVLTGGEVGYGTLSLAVPVGAIVMCLPMIWLMRRLGRLPGISSQAAAGVILAVGFALGSLLSTWFAPLPLKVDGFLTGSILNVNRTDVGLTVAVLVITLLTVAVGGRRLAMYCFDSVGYRAAGLSARMAEWTVLILICLAIGVLVPAVGTILPIALIAAPAAAACPWVRTVNGLLLGAGAMGAGCCLLGFCVALALELSVGGTIAVVCALAYTVSAGFSLRCRARRAGRP</sequence>
<evidence type="ECO:0000256" key="3">
    <source>
        <dbReference type="ARBA" id="ARBA00022692"/>
    </source>
</evidence>
<evidence type="ECO:0000256" key="7">
    <source>
        <dbReference type="SAM" id="Phobius"/>
    </source>
</evidence>